<keyword evidence="3" id="KW-1185">Reference proteome</keyword>
<dbReference type="EMBL" id="CDMY01000585">
    <property type="protein sequence ID" value="CEM24626.1"/>
    <property type="molecule type" value="Genomic_DNA"/>
</dbReference>
<dbReference type="AlphaFoldDB" id="A0A0G4G7L1"/>
<protein>
    <submittedName>
        <fullName evidence="2">Uncharacterized protein</fullName>
    </submittedName>
</protein>
<feature type="coiled-coil region" evidence="1">
    <location>
        <begin position="108"/>
        <end position="156"/>
    </location>
</feature>
<sequence>MEQQLRAADRSLRFTQEELQRHMMEGGDLRTKMMAKQAEGYANQEAHLEFLRQQLESVQEVLKQVQQEKGAAEGTAIAARRDLTTALQDLEYFKKHAGQMGGPTDDKYRSMEQQLAALRNDNEGLQKQLAMMRQALQEKQTRVADLQNRLRMRETAPRHPELKEWFSLVMSNHNHFLTHLTASSLDLTQLHHPSFDKELLSVKSLLQIQRSFAE</sequence>
<feature type="coiled-coil region" evidence="1">
    <location>
        <begin position="41"/>
        <end position="75"/>
    </location>
</feature>
<gene>
    <name evidence="2" type="ORF">Vbra_324</name>
</gene>
<dbReference type="InParanoid" id="A0A0G4G7L1"/>
<organism evidence="2 3">
    <name type="scientific">Vitrella brassicaformis (strain CCMP3155)</name>
    <dbReference type="NCBI Taxonomy" id="1169540"/>
    <lineage>
        <taxon>Eukaryota</taxon>
        <taxon>Sar</taxon>
        <taxon>Alveolata</taxon>
        <taxon>Colpodellida</taxon>
        <taxon>Vitrellaceae</taxon>
        <taxon>Vitrella</taxon>
    </lineage>
</organism>
<evidence type="ECO:0000313" key="2">
    <source>
        <dbReference type="EMBL" id="CEM24626.1"/>
    </source>
</evidence>
<evidence type="ECO:0000313" key="3">
    <source>
        <dbReference type="Proteomes" id="UP000041254"/>
    </source>
</evidence>
<accession>A0A0G4G7L1</accession>
<name>A0A0G4G7L1_VITBC</name>
<keyword evidence="1" id="KW-0175">Coiled coil</keyword>
<proteinExistence type="predicted"/>
<reference evidence="2 3" key="1">
    <citation type="submission" date="2014-11" db="EMBL/GenBank/DDBJ databases">
        <authorList>
            <person name="Zhu J."/>
            <person name="Qi W."/>
            <person name="Song R."/>
        </authorList>
    </citation>
    <scope>NUCLEOTIDE SEQUENCE [LARGE SCALE GENOMIC DNA]</scope>
</reference>
<dbReference type="VEuPathDB" id="CryptoDB:Vbra_324"/>
<dbReference type="Proteomes" id="UP000041254">
    <property type="component" value="Unassembled WGS sequence"/>
</dbReference>
<evidence type="ECO:0000256" key="1">
    <source>
        <dbReference type="SAM" id="Coils"/>
    </source>
</evidence>
<dbReference type="Gene3D" id="1.10.287.1490">
    <property type="match status" value="1"/>
</dbReference>